<dbReference type="Pfam" id="PF00534">
    <property type="entry name" value="Glycos_transf_1"/>
    <property type="match status" value="1"/>
</dbReference>
<evidence type="ECO:0000313" key="4">
    <source>
        <dbReference type="Proteomes" id="UP000507962"/>
    </source>
</evidence>
<gene>
    <name evidence="3" type="ORF">MSL71_42280</name>
</gene>
<dbReference type="InterPro" id="IPR001296">
    <property type="entry name" value="Glyco_trans_1"/>
</dbReference>
<dbReference type="CDD" id="cd03801">
    <property type="entry name" value="GT4_PimA-like"/>
    <property type="match status" value="1"/>
</dbReference>
<reference evidence="3 4" key="1">
    <citation type="submission" date="2019-03" db="EMBL/GenBank/DDBJ databases">
        <authorList>
            <person name="Nijsse B."/>
        </authorList>
    </citation>
    <scope>NUCLEOTIDE SEQUENCE [LARGE SCALE GENOMIC DNA]</scope>
    <source>
        <strain evidence="3">Desulfoluna butyratoxydans MSL71</strain>
    </source>
</reference>
<evidence type="ECO:0000313" key="3">
    <source>
        <dbReference type="EMBL" id="VFQ46561.1"/>
    </source>
</evidence>
<dbReference type="InterPro" id="IPR028098">
    <property type="entry name" value="Glyco_trans_4-like_N"/>
</dbReference>
<feature type="domain" description="Glycosyl transferase family 1" evidence="1">
    <location>
        <begin position="194"/>
        <end position="332"/>
    </location>
</feature>
<dbReference type="AlphaFoldDB" id="A0A4U8YRP9"/>
<dbReference type="Pfam" id="PF13439">
    <property type="entry name" value="Glyco_transf_4"/>
    <property type="match status" value="1"/>
</dbReference>
<dbReference type="SUPFAM" id="SSF53756">
    <property type="entry name" value="UDP-Glycosyltransferase/glycogen phosphorylase"/>
    <property type="match status" value="1"/>
</dbReference>
<keyword evidence="3" id="KW-0808">Transferase</keyword>
<dbReference type="PANTHER" id="PTHR46401">
    <property type="entry name" value="GLYCOSYLTRANSFERASE WBBK-RELATED"/>
    <property type="match status" value="1"/>
</dbReference>
<sequence>MQIAVIGTRGFPGVQGGVEKHCESLYSVIGGIHPCSQIVVYRRRPYVQEISAENKYSNIKFVDLWAKKNKYCETILHSLIATFCCAVHRPDIVHVHNIGPALVLPFLKLLNIRTVVTYHSDNYNHDKWGMVAKKTLRVGEFFVRKLSDEVITVSQNQLKKVNSDNATFIPNGVELPNVSKADDYIRKMGLESVGYILAVARFAPEKGLALLVDAFQRLDTNLKLVIAGDSDHESTYSLKLRRMIEADDRIIHTGYITGNELNQVFSHARLFVLPSFHEGLPIALLEAMSYGLPVLVSDIPANIEVDLPAERYFKCGDVNDLVKKLDLLIDIPLTTSQSRDLKIQVAQKYNWLRIAEKTMAVYEKALAS</sequence>
<evidence type="ECO:0000259" key="1">
    <source>
        <dbReference type="Pfam" id="PF00534"/>
    </source>
</evidence>
<protein>
    <submittedName>
        <fullName evidence="3">Glycosyl transferase family 1</fullName>
    </submittedName>
</protein>
<name>A0A4U8YRP9_9BACT</name>
<keyword evidence="4" id="KW-1185">Reference proteome</keyword>
<proteinExistence type="predicted"/>
<dbReference type="EMBL" id="CAADHO010000010">
    <property type="protein sequence ID" value="VFQ46561.1"/>
    <property type="molecule type" value="Genomic_DNA"/>
</dbReference>
<feature type="domain" description="Glycosyltransferase subfamily 4-like N-terminal" evidence="2">
    <location>
        <begin position="88"/>
        <end position="175"/>
    </location>
</feature>
<dbReference type="RefSeq" id="WP_180144564.1">
    <property type="nucleotide sequence ID" value="NZ_CAADHO010000010.1"/>
</dbReference>
<organism evidence="3 4">
    <name type="scientific">Desulfoluna butyratoxydans</name>
    <dbReference type="NCBI Taxonomy" id="231438"/>
    <lineage>
        <taxon>Bacteria</taxon>
        <taxon>Pseudomonadati</taxon>
        <taxon>Thermodesulfobacteriota</taxon>
        <taxon>Desulfobacteria</taxon>
        <taxon>Desulfobacterales</taxon>
        <taxon>Desulfolunaceae</taxon>
        <taxon>Desulfoluna</taxon>
    </lineage>
</organism>
<dbReference type="Gene3D" id="3.40.50.2000">
    <property type="entry name" value="Glycogen Phosphorylase B"/>
    <property type="match status" value="2"/>
</dbReference>
<dbReference type="Proteomes" id="UP000507962">
    <property type="component" value="Unassembled WGS sequence"/>
</dbReference>
<dbReference type="PANTHER" id="PTHR46401:SF8">
    <property type="entry name" value="BLL6006 PROTEIN"/>
    <property type="match status" value="1"/>
</dbReference>
<evidence type="ECO:0000259" key="2">
    <source>
        <dbReference type="Pfam" id="PF13439"/>
    </source>
</evidence>
<accession>A0A4U8YRP9</accession>
<dbReference type="GO" id="GO:0016757">
    <property type="term" value="F:glycosyltransferase activity"/>
    <property type="evidence" value="ECO:0007669"/>
    <property type="project" value="InterPro"/>
</dbReference>